<dbReference type="GO" id="GO:0008767">
    <property type="term" value="F:UDP-galactopyranose mutase activity"/>
    <property type="evidence" value="ECO:0007669"/>
    <property type="project" value="UniProtKB-EC"/>
</dbReference>
<evidence type="ECO:0000313" key="1">
    <source>
        <dbReference type="EMBL" id="VNP00368.1"/>
    </source>
</evidence>
<sequence length="32" mass="3892">MGRLADYTYYDMHVVIERALEVIEKEFENDKN</sequence>
<organism evidence="1">
    <name type="scientific">Streptococcus pneumoniae</name>
    <dbReference type="NCBI Taxonomy" id="1313"/>
    <lineage>
        <taxon>Bacteria</taxon>
        <taxon>Bacillati</taxon>
        <taxon>Bacillota</taxon>
        <taxon>Bacilli</taxon>
        <taxon>Lactobacillales</taxon>
        <taxon>Streptococcaceae</taxon>
        <taxon>Streptococcus</taxon>
    </lineage>
</organism>
<accession>A0A4J0RIU4</accession>
<gene>
    <name evidence="1" type="primary">glf</name>
    <name evidence="1" type="ORF">SAMEA3206928_00077</name>
</gene>
<keyword evidence="1" id="KW-0413">Isomerase</keyword>
<dbReference type="AlphaFoldDB" id="A0A4J0RIU4"/>
<dbReference type="EC" id="5.4.99.9" evidence="1"/>
<protein>
    <submittedName>
        <fullName evidence="1">UDP-galactopyranose mutase</fullName>
        <ecNumber evidence="1">5.4.99.9</ecNumber>
    </submittedName>
</protein>
<proteinExistence type="predicted"/>
<reference evidence="1" key="1">
    <citation type="submission" date="2019-04" db="EMBL/GenBank/DDBJ databases">
        <authorList>
            <consortium name="Pathogen Informatics"/>
        </authorList>
    </citation>
    <scope>NUCLEOTIDE SEQUENCE</scope>
    <source>
        <strain evidence="1">GPSC3</strain>
    </source>
</reference>
<name>A0A4J0RIU4_STREE</name>
<dbReference type="EMBL" id="CAATFS010000001">
    <property type="protein sequence ID" value="VNP00368.1"/>
    <property type="molecule type" value="Genomic_DNA"/>
</dbReference>
<dbReference type="Gene3D" id="3.40.50.720">
    <property type="entry name" value="NAD(P)-binding Rossmann-like Domain"/>
    <property type="match status" value="1"/>
</dbReference>